<comment type="caution">
    <text evidence="1">The sequence shown here is derived from an EMBL/GenBank/DDBJ whole genome shotgun (WGS) entry which is preliminary data.</text>
</comment>
<organism evidence="1 2">
    <name type="scientific">Limosilactobacillus pontis</name>
    <dbReference type="NCBI Taxonomy" id="35787"/>
    <lineage>
        <taxon>Bacteria</taxon>
        <taxon>Bacillati</taxon>
        <taxon>Bacillota</taxon>
        <taxon>Bacilli</taxon>
        <taxon>Lactobacillales</taxon>
        <taxon>Lactobacillaceae</taxon>
        <taxon>Limosilactobacillus</taxon>
    </lineage>
</organism>
<reference evidence="2" key="1">
    <citation type="submission" date="2023-06" db="EMBL/GenBank/DDBJ databases">
        <title>Identification and characterization of horizontal gene transfer across gut microbiota members of farm animals based on homology search.</title>
        <authorList>
            <person name="Zeman M."/>
            <person name="Kubasova T."/>
            <person name="Jahodarova E."/>
            <person name="Nykrynova M."/>
            <person name="Rychlik I."/>
        </authorList>
    </citation>
    <scope>NUCLEOTIDE SEQUENCE [LARGE SCALE GENOMIC DNA]</scope>
    <source>
        <strain evidence="2">161_Gplus</strain>
    </source>
</reference>
<gene>
    <name evidence="1" type="ORF">QUW44_04905</name>
</gene>
<sequence length="85" mass="10244">MLASDDIPDEDKYLPILELEEVSLNNVLIHDYSLSRTWADKLQHGFTEQEVARICRYEQVRRFNNYIDYDLNSPSHWYNYIMESI</sequence>
<reference evidence="1 2" key="2">
    <citation type="submission" date="2023-06" db="EMBL/GenBank/DDBJ databases">
        <authorList>
            <person name="Zeman M."/>
            <person name="Kubasova T."/>
            <person name="Jahodarova E."/>
            <person name="Nykrynova M."/>
            <person name="Rychlik I."/>
        </authorList>
    </citation>
    <scope>NUCLEOTIDE SEQUENCE [LARGE SCALE GENOMIC DNA]</scope>
    <source>
        <strain evidence="1 2">161_Gplus</strain>
    </source>
</reference>
<evidence type="ECO:0000313" key="1">
    <source>
        <dbReference type="EMBL" id="MDM8266499.1"/>
    </source>
</evidence>
<dbReference type="Proteomes" id="UP001529343">
    <property type="component" value="Unassembled WGS sequence"/>
</dbReference>
<protein>
    <submittedName>
        <fullName evidence="1">Uncharacterized protein</fullName>
    </submittedName>
</protein>
<keyword evidence="2" id="KW-1185">Reference proteome</keyword>
<evidence type="ECO:0000313" key="2">
    <source>
        <dbReference type="Proteomes" id="UP001529343"/>
    </source>
</evidence>
<name>A0ABT7UXW3_9LACO</name>
<accession>A0ABT7UXW3</accession>
<dbReference type="EMBL" id="JAUDDW010000014">
    <property type="protein sequence ID" value="MDM8266499.1"/>
    <property type="molecule type" value="Genomic_DNA"/>
</dbReference>
<dbReference type="RefSeq" id="WP_289586108.1">
    <property type="nucleotide sequence ID" value="NZ_JAUDDW010000014.1"/>
</dbReference>
<proteinExistence type="predicted"/>